<keyword evidence="6" id="KW-1185">Reference proteome</keyword>
<dbReference type="PANTHER" id="PTHR30061">
    <property type="entry name" value="MALTOSE-BINDING PERIPLASMIC PROTEIN"/>
    <property type="match status" value="1"/>
</dbReference>
<dbReference type="Pfam" id="PF13416">
    <property type="entry name" value="SBP_bac_8"/>
    <property type="match status" value="1"/>
</dbReference>
<dbReference type="EMBL" id="LT629792">
    <property type="protein sequence ID" value="SDT85464.1"/>
    <property type="molecule type" value="Genomic_DNA"/>
</dbReference>
<organism evidence="5 6">
    <name type="scientific">Schaalia radingae</name>
    <dbReference type="NCBI Taxonomy" id="131110"/>
    <lineage>
        <taxon>Bacteria</taxon>
        <taxon>Bacillati</taxon>
        <taxon>Actinomycetota</taxon>
        <taxon>Actinomycetes</taxon>
        <taxon>Actinomycetales</taxon>
        <taxon>Actinomycetaceae</taxon>
        <taxon>Schaalia</taxon>
    </lineage>
</organism>
<dbReference type="PROSITE" id="PS51257">
    <property type="entry name" value="PROKAR_LIPOPROTEIN"/>
    <property type="match status" value="1"/>
</dbReference>
<keyword evidence="3 4" id="KW-0732">Signal</keyword>
<dbReference type="CDD" id="cd13585">
    <property type="entry name" value="PBP2_TMBP_like"/>
    <property type="match status" value="1"/>
</dbReference>
<dbReference type="PANTHER" id="PTHR30061:SF50">
    <property type="entry name" value="MALTOSE_MALTODEXTRIN-BINDING PERIPLASMIC PROTEIN"/>
    <property type="match status" value="1"/>
</dbReference>
<dbReference type="SUPFAM" id="SSF53850">
    <property type="entry name" value="Periplasmic binding protein-like II"/>
    <property type="match status" value="1"/>
</dbReference>
<evidence type="ECO:0000256" key="1">
    <source>
        <dbReference type="ARBA" id="ARBA00008520"/>
    </source>
</evidence>
<keyword evidence="2" id="KW-0813">Transport</keyword>
<dbReference type="InterPro" id="IPR006059">
    <property type="entry name" value="SBP"/>
</dbReference>
<accession>A0ABY0V4V3</accession>
<feature type="signal peptide" evidence="4">
    <location>
        <begin position="1"/>
        <end position="24"/>
    </location>
</feature>
<dbReference type="Proteomes" id="UP000198976">
    <property type="component" value="Chromosome I"/>
</dbReference>
<comment type="similarity">
    <text evidence="1">Belongs to the bacterial solute-binding protein 1 family.</text>
</comment>
<evidence type="ECO:0000313" key="6">
    <source>
        <dbReference type="Proteomes" id="UP000198976"/>
    </source>
</evidence>
<evidence type="ECO:0000256" key="2">
    <source>
        <dbReference type="ARBA" id="ARBA00022448"/>
    </source>
</evidence>
<dbReference type="Gene3D" id="3.40.190.10">
    <property type="entry name" value="Periplasmic binding protein-like II"/>
    <property type="match status" value="1"/>
</dbReference>
<evidence type="ECO:0000256" key="4">
    <source>
        <dbReference type="SAM" id="SignalP"/>
    </source>
</evidence>
<evidence type="ECO:0000256" key="3">
    <source>
        <dbReference type="ARBA" id="ARBA00022729"/>
    </source>
</evidence>
<name>A0ABY0V4V3_9ACTO</name>
<sequence length="458" mass="49535">MKKVVASTCAAAMAALALSACTPAELTDEGTSGAAGMSGESDSQGITYSLWDPNQKPAYEKCAADFTEKTGIKVTIDQKGWDDYWQNLSVAISSGTAPDVITNHVAHYPELASKGALEDLKPYIDKAQIDMSQYTGDLASLWDYDGKTFGIPQDWDTIALVYNAKDVEDAGIDPESLKDLDWNPQDGGSFGKLIAHLTIDENGVRGDEADFDKTKVATYGWGLESGGGVVGQGPWSWLALSNGFQYLDKNPFGTQYQMNDPKLIEALTWWQKQIEAGYVTPLEQAGNLGLEPMMEQNKAALIPDGSWRINTWANSEAGDFKFAPLPKGPEGRKTIINGIAPSIMASSTHKDQAFQWVQYLTSEDCQSVIAKEAVVFPSITSQSEAAAKAHEANGVDVSAYIDITKDPSSLSYYPITFKADEINSEADTVIEQIERGSVDPAEALPKLNDTINGILADQ</sequence>
<feature type="chain" id="PRO_5046170759" evidence="4">
    <location>
        <begin position="25"/>
        <end position="458"/>
    </location>
</feature>
<protein>
    <submittedName>
        <fullName evidence="5">Carbohydrate ABC transporter substrate-binding protein, CUT1 family</fullName>
    </submittedName>
</protein>
<gene>
    <name evidence="5" type="ORF">SAMN04489714_0057</name>
</gene>
<proteinExistence type="inferred from homology"/>
<evidence type="ECO:0000313" key="5">
    <source>
        <dbReference type="EMBL" id="SDT85464.1"/>
    </source>
</evidence>
<reference evidence="5 6" key="1">
    <citation type="submission" date="2016-10" db="EMBL/GenBank/DDBJ databases">
        <authorList>
            <person name="Varghese N."/>
            <person name="Submissions S."/>
        </authorList>
    </citation>
    <scope>NUCLEOTIDE SEQUENCE [LARGE SCALE GENOMIC DNA]</scope>
    <source>
        <strain evidence="5 6">DSM 9169</strain>
    </source>
</reference>